<feature type="compositionally biased region" description="Gly residues" evidence="1">
    <location>
        <begin position="899"/>
        <end position="908"/>
    </location>
</feature>
<organism evidence="4 5">
    <name type="scientific">Lates japonicus</name>
    <name type="common">Japanese lates</name>
    <dbReference type="NCBI Taxonomy" id="270547"/>
    <lineage>
        <taxon>Eukaryota</taxon>
        <taxon>Metazoa</taxon>
        <taxon>Chordata</taxon>
        <taxon>Craniata</taxon>
        <taxon>Vertebrata</taxon>
        <taxon>Euteleostomi</taxon>
        <taxon>Actinopterygii</taxon>
        <taxon>Neopterygii</taxon>
        <taxon>Teleostei</taxon>
        <taxon>Neoteleostei</taxon>
        <taxon>Acanthomorphata</taxon>
        <taxon>Carangaria</taxon>
        <taxon>Carangaria incertae sedis</taxon>
        <taxon>Centropomidae</taxon>
        <taxon>Lates</taxon>
    </lineage>
</organism>
<keyword evidence="2" id="KW-0732">Signal</keyword>
<dbReference type="InterPro" id="IPR015671">
    <property type="entry name" value="GSCR1_dom"/>
</dbReference>
<dbReference type="PANTHER" id="PTHR15572">
    <property type="entry name" value="GLIOMA TUMOR SUPPRESSOR CANDIDATE REGION GENE 1"/>
    <property type="match status" value="1"/>
</dbReference>
<dbReference type="GO" id="GO:0016514">
    <property type="term" value="C:SWI/SNF complex"/>
    <property type="evidence" value="ECO:0007669"/>
    <property type="project" value="TreeGrafter"/>
</dbReference>
<feature type="compositionally biased region" description="Polar residues" evidence="1">
    <location>
        <begin position="940"/>
        <end position="978"/>
    </location>
</feature>
<dbReference type="Proteomes" id="UP001279410">
    <property type="component" value="Unassembled WGS sequence"/>
</dbReference>
<evidence type="ECO:0000313" key="4">
    <source>
        <dbReference type="EMBL" id="GLD70907.1"/>
    </source>
</evidence>
<dbReference type="Pfam" id="PF15249">
    <property type="entry name" value="GLTSCR1"/>
    <property type="match status" value="1"/>
</dbReference>
<evidence type="ECO:0000256" key="1">
    <source>
        <dbReference type="SAM" id="MobiDB-lite"/>
    </source>
</evidence>
<feature type="region of interest" description="Disordered" evidence="1">
    <location>
        <begin position="865"/>
        <end position="916"/>
    </location>
</feature>
<evidence type="ECO:0000259" key="3">
    <source>
        <dbReference type="Pfam" id="PF15249"/>
    </source>
</evidence>
<feature type="domain" description="GLTSCR protein conserved" evidence="3">
    <location>
        <begin position="744"/>
        <end position="844"/>
    </location>
</feature>
<dbReference type="AlphaFoldDB" id="A0AAD3RJL2"/>
<dbReference type="InterPro" id="IPR052438">
    <property type="entry name" value="Chromatin_remod/trans_coact"/>
</dbReference>
<dbReference type="GO" id="GO:0045893">
    <property type="term" value="P:positive regulation of DNA-templated transcription"/>
    <property type="evidence" value="ECO:0007669"/>
    <property type="project" value="TreeGrafter"/>
</dbReference>
<name>A0AAD3RJL2_LATJO</name>
<dbReference type="PANTHER" id="PTHR15572:SF2">
    <property type="entry name" value="BRD4-INTERACTING CHROMATIN-REMODELING COMPLEX-ASSOCIATED PROTEIN-LIKE"/>
    <property type="match status" value="1"/>
</dbReference>
<accession>A0AAD3RJL2</accession>
<feature type="region of interest" description="Disordered" evidence="1">
    <location>
        <begin position="940"/>
        <end position="999"/>
    </location>
</feature>
<feature type="compositionally biased region" description="Pro residues" evidence="1">
    <location>
        <begin position="982"/>
        <end position="993"/>
    </location>
</feature>
<dbReference type="EMBL" id="BRZM01000462">
    <property type="protein sequence ID" value="GLD70907.1"/>
    <property type="molecule type" value="Genomic_DNA"/>
</dbReference>
<feature type="compositionally biased region" description="Polar residues" evidence="1">
    <location>
        <begin position="873"/>
        <end position="883"/>
    </location>
</feature>
<sequence length="1010" mass="107663">MLFYMTVLSLVSPANETSSASDPWVLFMQQPACLCPVAPCHPQPLSQVNCRGSYQETQQGCHISMLKLNAEHRVIAPQHGLPPKPGGLEFLESSLGLSQLVLRQKCNTLSFGKLFGAARFLAVAPPASGSPDPVSSGAAGQSSSFRHIVPLLAPKVLEKYRSFPRRQTYFASFPSARVFQPAWCRFSRLHGGTAFTSTKPILRTHFSCSIHRFRRLLADVFQQSPTLRLANQNRLEFIVKCVAECLPGEPPDQNTVCWANPPIENTGSNLGLKDGSSSMGEFCDDSAGAGLQLSSSLSFIEDELGTGNSPGGVDLGGEDQPFDILQKSLLEADITEQTLAQEALLDSQPAPTLVQAPVPFPSQLVSGAYGGGMGVVTTATNAFPTGQFLQGVSQLPNGSAQHIQVLSSFGAGGGVMTLSSLERTPQIVLRPGAPVGAAGATTGGQVFAPTQGQVGQVGLPFKNIPLQNIIIQRGPGGTQTLVRPIQPKPLQSGAQTVYSLGLQPTSTTMANVVNANTTTPGGQYTANGSIVVQPPLEQQQAQAQTNIPPGQFLLPSSLALTPASTIHNGPTDPNSNALITSQNTVQIVAGQNFTAPPRGQLILNQGVVSGGQVGVTQTWTGVSCASSTPVQTSCAPGRLTLVGPATTGIGGQGQVSASPVQRLLVTQTQNCTSLSPLPGTVTQEQDYRQNSSSPALKQAQLSNIHAMKTMTQDSMLNSQVSAQKRPALPPLTRGEMILQQLRKDHTGVQTPDRRQFTSINDTLQRLLPYHVFQGAPPSHDEFSQVDEEFEAVATQVLKRTQAMVNKYRRLLMVEAERSSPSSEMVMIDRTFNQEERSNLTQDKRMVLVDPDSFLEDFCCGMKSKLFQDPSPPQSSCSWNQSDRGSTEPPYRTDSQPGYGDPGGGGAVGPGATDRLHTPHVENKSVLELKRSQQRYVPSCASNNSLTAANSYPQGNPSPFATTSGAQTHYQGSHHLSSHPTQPQYPPQLSPPPHPDTDSALEAAVNSILEC</sequence>
<evidence type="ECO:0000256" key="2">
    <source>
        <dbReference type="SAM" id="SignalP"/>
    </source>
</evidence>
<reference evidence="4" key="1">
    <citation type="submission" date="2022-08" db="EMBL/GenBank/DDBJ databases">
        <title>Genome sequencing of akame (Lates japonicus).</title>
        <authorList>
            <person name="Hashiguchi Y."/>
            <person name="Takahashi H."/>
        </authorList>
    </citation>
    <scope>NUCLEOTIDE SEQUENCE</scope>
    <source>
        <strain evidence="4">Kochi</strain>
    </source>
</reference>
<proteinExistence type="predicted"/>
<keyword evidence="5" id="KW-1185">Reference proteome</keyword>
<comment type="caution">
    <text evidence="4">The sequence shown here is derived from an EMBL/GenBank/DDBJ whole genome shotgun (WGS) entry which is preliminary data.</text>
</comment>
<feature type="chain" id="PRO_5041906146" evidence="2">
    <location>
        <begin position="20"/>
        <end position="1010"/>
    </location>
</feature>
<evidence type="ECO:0000313" key="5">
    <source>
        <dbReference type="Proteomes" id="UP001279410"/>
    </source>
</evidence>
<gene>
    <name evidence="4" type="ORF">AKAME5_002222600</name>
</gene>
<protein>
    <submittedName>
        <fullName evidence="4">GLTSCR1-like protein</fullName>
    </submittedName>
</protein>
<feature type="signal peptide" evidence="2">
    <location>
        <begin position="1"/>
        <end position="19"/>
    </location>
</feature>